<dbReference type="Proteomes" id="UP001612415">
    <property type="component" value="Unassembled WGS sequence"/>
</dbReference>
<organism evidence="1 2">
    <name type="scientific">Streptomyces cellulosae</name>
    <dbReference type="NCBI Taxonomy" id="1968"/>
    <lineage>
        <taxon>Bacteria</taxon>
        <taxon>Bacillati</taxon>
        <taxon>Actinomycetota</taxon>
        <taxon>Actinomycetes</taxon>
        <taxon>Kitasatosporales</taxon>
        <taxon>Streptomycetaceae</taxon>
        <taxon>Streptomyces</taxon>
    </lineage>
</organism>
<dbReference type="Pfam" id="PF09391">
    <property type="entry name" value="DUF2000"/>
    <property type="match status" value="1"/>
</dbReference>
<evidence type="ECO:0000313" key="1">
    <source>
        <dbReference type="EMBL" id="MFI5676852.1"/>
    </source>
</evidence>
<name>A0ABW7Y3B3_STRCE</name>
<dbReference type="EMBL" id="JBITDC010000006">
    <property type="protein sequence ID" value="MFI5676852.1"/>
    <property type="molecule type" value="Genomic_DNA"/>
</dbReference>
<comment type="caution">
    <text evidence="1">The sequence shown here is derived from an EMBL/GenBank/DDBJ whole genome shotgun (WGS) entry which is preliminary data.</text>
</comment>
<sequence length="142" mass="14997">MGKPVGYQFEKCAVVVDKELPAGLAMNTVAALALSVGKFTDGIVGDDVKDADGHLHTGITSIPLPVLKADAGELRDVALRAVGADDVFVVDFTSVAQSSRSYDEYTRRTAEIPTGELPYIGIALCGSRKAVDKITGSLPLYR</sequence>
<dbReference type="RefSeq" id="WP_030668325.1">
    <property type="nucleotide sequence ID" value="NZ_JBITDC010000006.1"/>
</dbReference>
<keyword evidence="2" id="KW-1185">Reference proteome</keyword>
<dbReference type="PIRSF" id="PIRSF033736">
    <property type="entry name" value="UCP033763"/>
    <property type="match status" value="1"/>
</dbReference>
<dbReference type="SUPFAM" id="SSF102462">
    <property type="entry name" value="Peptidyl-tRNA hydrolase II"/>
    <property type="match status" value="1"/>
</dbReference>
<evidence type="ECO:0000313" key="2">
    <source>
        <dbReference type="Proteomes" id="UP001612415"/>
    </source>
</evidence>
<dbReference type="InterPro" id="IPR017021">
    <property type="entry name" value="UCP033763"/>
</dbReference>
<reference evidence="1 2" key="1">
    <citation type="submission" date="2024-10" db="EMBL/GenBank/DDBJ databases">
        <title>The Natural Products Discovery Center: Release of the First 8490 Sequenced Strains for Exploring Actinobacteria Biosynthetic Diversity.</title>
        <authorList>
            <person name="Kalkreuter E."/>
            <person name="Kautsar S.A."/>
            <person name="Yang D."/>
            <person name="Bader C.D."/>
            <person name="Teijaro C.N."/>
            <person name="Fluegel L."/>
            <person name="Davis C.M."/>
            <person name="Simpson J.R."/>
            <person name="Lauterbach L."/>
            <person name="Steele A.D."/>
            <person name="Gui C."/>
            <person name="Meng S."/>
            <person name="Li G."/>
            <person name="Viehrig K."/>
            <person name="Ye F."/>
            <person name="Su P."/>
            <person name="Kiefer A.F."/>
            <person name="Nichols A."/>
            <person name="Cepeda A.J."/>
            <person name="Yan W."/>
            <person name="Fan B."/>
            <person name="Jiang Y."/>
            <person name="Adhikari A."/>
            <person name="Zheng C.-J."/>
            <person name="Schuster L."/>
            <person name="Cowan T.M."/>
            <person name="Smanski M.J."/>
            <person name="Chevrette M.G."/>
            <person name="De Carvalho L.P.S."/>
            <person name="Shen B."/>
        </authorList>
    </citation>
    <scope>NUCLEOTIDE SEQUENCE [LARGE SCALE GENOMIC DNA]</scope>
    <source>
        <strain evidence="1 2">NPDC051599</strain>
    </source>
</reference>
<proteinExistence type="predicted"/>
<dbReference type="Gene3D" id="3.40.1490.10">
    <property type="entry name" value="Bit1"/>
    <property type="match status" value="1"/>
</dbReference>
<dbReference type="InterPro" id="IPR018988">
    <property type="entry name" value="DUF2000"/>
</dbReference>
<dbReference type="InterPro" id="IPR023476">
    <property type="entry name" value="Pep_tRNA_hydro_II_dom_sf"/>
</dbReference>
<gene>
    <name evidence="1" type="ORF">ACIA8P_19615</name>
</gene>
<accession>A0ABW7Y3B3</accession>
<protein>
    <submittedName>
        <fullName evidence="1">DUF2000 domain-containing protein</fullName>
    </submittedName>
</protein>